<feature type="transmembrane region" description="Helical" evidence="2">
    <location>
        <begin position="219"/>
        <end position="240"/>
    </location>
</feature>
<dbReference type="HOGENOM" id="CLU_059528_0_0_9"/>
<keyword evidence="2" id="KW-0472">Membrane</keyword>
<dbReference type="Proteomes" id="UP000289664">
    <property type="component" value="Chromosome"/>
</dbReference>
<dbReference type="STRING" id="411468.CLOSCI_02388"/>
<organism evidence="3 4">
    <name type="scientific">Clostridium scindens (strain ATCC 35704 / DSM 5676 / VPI 13733 / 19)</name>
    <dbReference type="NCBI Taxonomy" id="411468"/>
    <lineage>
        <taxon>Bacteria</taxon>
        <taxon>Bacillati</taxon>
        <taxon>Bacillota</taxon>
        <taxon>Clostridia</taxon>
        <taxon>Lachnospirales</taxon>
        <taxon>Lachnospiraceae</taxon>
    </lineage>
</organism>
<evidence type="ECO:0000313" key="3">
    <source>
        <dbReference type="EMBL" id="QBF76257.1"/>
    </source>
</evidence>
<keyword evidence="2" id="KW-1133">Transmembrane helix</keyword>
<sequence length="378" mass="41513">MDSIYVLRGRLQEIYGRNSKIFDKALQFILAVVTFSVINHNVGFMKAAASPVASLALAVICTFLPLMVTVVMATVLILAHMFAVSLGTLAVTAIVFLIMYIFYLRLTPKMALIVLLTPLAFVLKIPYVIPIACGLVAAPVSLVAIACGTIVFYMMEYVKKSAAAIEGAGAKGMLTQVANYAKQVFQNKEMWVIIVAFIICFFVVYTLRRQSMDHAWKIAIIAGAIASIIVIAVGDIALGVHTSYGALIGGSIAAVGIGLVLELFFFTVDYARSENLQFEDDEYYYYVKAIPKVSISTPEKTVKRINERQETEIINTEEVRRKSGKGQGRNAAAPSQKKAKAPRRPSAKKGPSAKKHDMREVDKMLLTQSLRKDLDLKD</sequence>
<keyword evidence="2" id="KW-0812">Transmembrane</keyword>
<dbReference type="OrthoDB" id="1766220at2"/>
<feature type="compositionally biased region" description="Basic and acidic residues" evidence="1">
    <location>
        <begin position="354"/>
        <end position="363"/>
    </location>
</feature>
<feature type="compositionally biased region" description="Basic residues" evidence="1">
    <location>
        <begin position="337"/>
        <end position="353"/>
    </location>
</feature>
<dbReference type="RefSeq" id="WP_004605427.1">
    <property type="nucleotide sequence ID" value="NZ_CP036170.1"/>
</dbReference>
<gene>
    <name evidence="3" type="ORF">HDCHBGLK_03674</name>
</gene>
<feature type="transmembrane region" description="Helical" evidence="2">
    <location>
        <begin position="86"/>
        <end position="104"/>
    </location>
</feature>
<evidence type="ECO:0000256" key="2">
    <source>
        <dbReference type="SAM" id="Phobius"/>
    </source>
</evidence>
<proteinExistence type="predicted"/>
<evidence type="ECO:0000256" key="1">
    <source>
        <dbReference type="SAM" id="MobiDB-lite"/>
    </source>
</evidence>
<name>B0NFY5_CLOS5</name>
<feature type="region of interest" description="Disordered" evidence="1">
    <location>
        <begin position="313"/>
        <end position="378"/>
    </location>
</feature>
<accession>B0NFY5</accession>
<feature type="transmembrane region" description="Helical" evidence="2">
    <location>
        <begin position="52"/>
        <end position="79"/>
    </location>
</feature>
<feature type="transmembrane region" description="Helical" evidence="2">
    <location>
        <begin position="246"/>
        <end position="268"/>
    </location>
</feature>
<dbReference type="EMBL" id="CP036170">
    <property type="protein sequence ID" value="QBF76257.1"/>
    <property type="molecule type" value="Genomic_DNA"/>
</dbReference>
<dbReference type="eggNOG" id="ENOG502Z9W3">
    <property type="taxonomic scope" value="Bacteria"/>
</dbReference>
<feature type="transmembrane region" description="Helical" evidence="2">
    <location>
        <begin position="190"/>
        <end position="207"/>
    </location>
</feature>
<reference evidence="3 4" key="1">
    <citation type="journal article" date="2019" name="Appl. Environ. Microbiol.">
        <title>Clostridium scindens ATCC 35704: integration of nutritional requirements, the complete genome sequence, and global transcriptional responses to bile acids.</title>
        <authorList>
            <person name="Devendran S."/>
            <person name="Shrestha R."/>
            <person name="Alves J.M.P."/>
            <person name="Wolf P.G."/>
            <person name="Ly L."/>
            <person name="Hernandez A.G."/>
            <person name="Mendez-Garcia C."/>
            <person name="Inboden A."/>
            <person name="Wiley J."/>
            <person name="Paul O."/>
            <person name="Allen A."/>
            <person name="Springer E."/>
            <person name="Wright C.L."/>
            <person name="Fields C.J."/>
            <person name="Daniel S.L."/>
            <person name="Ridlon J.M."/>
        </authorList>
    </citation>
    <scope>NUCLEOTIDE SEQUENCE [LARGE SCALE GENOMIC DNA]</scope>
    <source>
        <strain evidence="3 4">ATCC 35704</strain>
    </source>
</reference>
<evidence type="ECO:0000313" key="4">
    <source>
        <dbReference type="Proteomes" id="UP000289664"/>
    </source>
</evidence>
<feature type="transmembrane region" description="Helical" evidence="2">
    <location>
        <begin position="21"/>
        <end position="40"/>
    </location>
</feature>
<feature type="transmembrane region" description="Helical" evidence="2">
    <location>
        <begin position="136"/>
        <end position="155"/>
    </location>
</feature>
<protein>
    <submittedName>
        <fullName evidence="3">Uncharacterized protein</fullName>
    </submittedName>
</protein>
<dbReference type="GeneID" id="62697846"/>
<dbReference type="KEGG" id="csci:HDCHBGLK_03674"/>
<keyword evidence="4" id="KW-1185">Reference proteome</keyword>
<dbReference type="AlphaFoldDB" id="B0NFY5"/>